<dbReference type="EMBL" id="NKYG02000001">
    <property type="protein sequence ID" value="KAK2620274.1"/>
    <property type="molecule type" value="Genomic_DNA"/>
</dbReference>
<dbReference type="AlphaFoldDB" id="A0AAV9FWI6"/>
<sequence length="510" mass="60962">MLKKIIISLLIVLNITCMTTTTIFKSVQEKKEYVPYQGSAYDLLLIWLGPSWTILGQKGSWGEWIFSILDFPFSFVLDTILLPGTIPYYIYVKSDRSGSESRIKRWNKEIYTFRTQNPPYNVLRSVVRKKDPVALRKLLESLDVVALEKKIQRLQEEKLLPYEHPYIEADLKDVEYRTYPKEKWNYSWYKISILEYLPTTFYSSAPDVKLQSDRVEILNILYEQFQKDPVLEKQFYDKVWKACFSTEIFLYDPSVFKKVLHSFSDREKAIDLLDQRIFEENSITKDHKFWKDRVRFLLEFYKSIPKDQPHLDEKFRNNLWKKAIFSGVIVFYPPALEMAFRKFPEETRKSIRNLFWKASSYKDSPDTMNFIEQNIHESNEFASDRDTMRLTFRYPKILEKLLKVGLDPNQIFELKRNIKIDGKLTEVTEEESLLILCINTENEDTSIESFRVLLKYGADMDLGVRRYDENGKEYLYYPTDVFARGYFVSPMIMQRKRKIWDDRKKVLKKF</sequence>
<comment type="caution">
    <text evidence="1">The sequence shown here is derived from an EMBL/GenBank/DDBJ whole genome shotgun (WGS) entry which is preliminary data.</text>
</comment>
<dbReference type="RefSeq" id="WP_061217089.1">
    <property type="nucleotide sequence ID" value="NZ_CP136243.1"/>
</dbReference>
<gene>
    <name evidence="1" type="ORF">CFV95_015310</name>
</gene>
<organism evidence="1 2">
    <name type="scientific">Leptospira interrogans</name>
    <dbReference type="NCBI Taxonomy" id="173"/>
    <lineage>
        <taxon>Bacteria</taxon>
        <taxon>Pseudomonadati</taxon>
        <taxon>Spirochaetota</taxon>
        <taxon>Spirochaetia</taxon>
        <taxon>Leptospirales</taxon>
        <taxon>Leptospiraceae</taxon>
        <taxon>Leptospira</taxon>
    </lineage>
</organism>
<proteinExistence type="predicted"/>
<dbReference type="Proteomes" id="UP000218471">
    <property type="component" value="Unassembled WGS sequence"/>
</dbReference>
<accession>A0AAV9FWI6</accession>
<reference evidence="1" key="1">
    <citation type="submission" date="2023-10" db="EMBL/GenBank/DDBJ databases">
        <title>Genomic and proteomic analysis of Leptospira interrogans strain CUDO8.</title>
        <authorList>
            <person name="Boonciew P."/>
            <person name="Kurilung A."/>
            <person name="Prapasarakul N."/>
        </authorList>
    </citation>
    <scope>NUCLEOTIDE SEQUENCE</scope>
    <source>
        <strain evidence="1">CUDO8</strain>
    </source>
</reference>
<name>A0AAV9FWI6_LEPIR</name>
<evidence type="ECO:0000313" key="1">
    <source>
        <dbReference type="EMBL" id="KAK2620274.1"/>
    </source>
</evidence>
<dbReference type="InterPro" id="IPR010780">
    <property type="entry name" value="DUF1375"/>
</dbReference>
<evidence type="ECO:0000313" key="2">
    <source>
        <dbReference type="Proteomes" id="UP000218471"/>
    </source>
</evidence>
<keyword evidence="1" id="KW-0449">Lipoprotein</keyword>
<protein>
    <submittedName>
        <fullName evidence="1">YceK/YidQ family lipoprotein</fullName>
    </submittedName>
</protein>
<dbReference type="Pfam" id="PF07119">
    <property type="entry name" value="DUF1375"/>
    <property type="match status" value="1"/>
</dbReference>